<name>F4L083_HALH1</name>
<reference evidence="1 2" key="1">
    <citation type="journal article" date="2011" name="Stand. Genomic Sci.">
        <title>Complete genome sequence of Haliscomenobacter hydrossis type strain (O).</title>
        <authorList>
            <consortium name="US DOE Joint Genome Institute (JGI-PGF)"/>
            <person name="Daligault H."/>
            <person name="Lapidus A."/>
            <person name="Zeytun A."/>
            <person name="Nolan M."/>
            <person name="Lucas S."/>
            <person name="Del Rio T.G."/>
            <person name="Tice H."/>
            <person name="Cheng J.F."/>
            <person name="Tapia R."/>
            <person name="Han C."/>
            <person name="Goodwin L."/>
            <person name="Pitluck S."/>
            <person name="Liolios K."/>
            <person name="Pagani I."/>
            <person name="Ivanova N."/>
            <person name="Huntemann M."/>
            <person name="Mavromatis K."/>
            <person name="Mikhailova N."/>
            <person name="Pati A."/>
            <person name="Chen A."/>
            <person name="Palaniappan K."/>
            <person name="Land M."/>
            <person name="Hauser L."/>
            <person name="Brambilla E.M."/>
            <person name="Rohde M."/>
            <person name="Verbarg S."/>
            <person name="Goker M."/>
            <person name="Bristow J."/>
            <person name="Eisen J.A."/>
            <person name="Markowitz V."/>
            <person name="Hugenholtz P."/>
            <person name="Kyrpides N.C."/>
            <person name="Klenk H.P."/>
            <person name="Woyke T."/>
        </authorList>
    </citation>
    <scope>NUCLEOTIDE SEQUENCE [LARGE SCALE GENOMIC DNA]</scope>
    <source>
        <strain evidence="2">ATCC 27775 / DSM 1100 / LMG 10767 / O</strain>
    </source>
</reference>
<gene>
    <name evidence="1" type="ordered locus">Halhy_5933</name>
</gene>
<protein>
    <submittedName>
        <fullName evidence="1">Uncharacterized protein</fullName>
    </submittedName>
</protein>
<dbReference type="EMBL" id="CP002691">
    <property type="protein sequence ID" value="AEE53756.1"/>
    <property type="molecule type" value="Genomic_DNA"/>
</dbReference>
<reference key="2">
    <citation type="submission" date="2011-04" db="EMBL/GenBank/DDBJ databases">
        <title>Complete sequence of chromosome of Haliscomenobacter hydrossis DSM 1100.</title>
        <authorList>
            <consortium name="US DOE Joint Genome Institute (JGI-PGF)"/>
            <person name="Lucas S."/>
            <person name="Han J."/>
            <person name="Lapidus A."/>
            <person name="Bruce D."/>
            <person name="Goodwin L."/>
            <person name="Pitluck S."/>
            <person name="Peters L."/>
            <person name="Kyrpides N."/>
            <person name="Mavromatis K."/>
            <person name="Ivanova N."/>
            <person name="Ovchinnikova G."/>
            <person name="Pagani I."/>
            <person name="Daligault H."/>
            <person name="Detter J.C."/>
            <person name="Han C."/>
            <person name="Land M."/>
            <person name="Hauser L."/>
            <person name="Markowitz V."/>
            <person name="Cheng J.-F."/>
            <person name="Hugenholtz P."/>
            <person name="Woyke T."/>
            <person name="Wu D."/>
            <person name="Verbarg S."/>
            <person name="Frueling A."/>
            <person name="Brambilla E."/>
            <person name="Klenk H.-P."/>
            <person name="Eisen J.A."/>
        </authorList>
    </citation>
    <scope>NUCLEOTIDE SEQUENCE</scope>
    <source>
        <strain>DSM 1100</strain>
    </source>
</reference>
<dbReference type="STRING" id="760192.Halhy_5933"/>
<accession>F4L083</accession>
<sequence length="126" mass="14784">MISAHTTTNDYATQKKAAETALLAMKAALDQYKKLPTANATHVEIREKQLLALIRFMEVSEDVIYLLAEERNAAFKRGIQRGQELANTEQEHQVSRHWGRRNLHPDREVNRRYLDYEQMAKWSDHY</sequence>
<evidence type="ECO:0000313" key="2">
    <source>
        <dbReference type="Proteomes" id="UP000008461"/>
    </source>
</evidence>
<dbReference type="RefSeq" id="WP_013768284.1">
    <property type="nucleotide sequence ID" value="NC_015510.1"/>
</dbReference>
<dbReference type="Proteomes" id="UP000008461">
    <property type="component" value="Chromosome"/>
</dbReference>
<dbReference type="AlphaFoldDB" id="F4L083"/>
<evidence type="ECO:0000313" key="1">
    <source>
        <dbReference type="EMBL" id="AEE53756.1"/>
    </source>
</evidence>
<dbReference type="KEGG" id="hhy:Halhy_5933"/>
<keyword evidence="2" id="KW-1185">Reference proteome</keyword>
<proteinExistence type="predicted"/>
<organism evidence="1 2">
    <name type="scientific">Haliscomenobacter hydrossis (strain ATCC 27775 / DSM 1100 / LMG 10767 / O)</name>
    <dbReference type="NCBI Taxonomy" id="760192"/>
    <lineage>
        <taxon>Bacteria</taxon>
        <taxon>Pseudomonadati</taxon>
        <taxon>Bacteroidota</taxon>
        <taxon>Saprospiria</taxon>
        <taxon>Saprospirales</taxon>
        <taxon>Haliscomenobacteraceae</taxon>
        <taxon>Haliscomenobacter</taxon>
    </lineage>
</organism>
<dbReference type="HOGENOM" id="CLU_1978425_0_0_10"/>